<evidence type="ECO:0000313" key="3">
    <source>
        <dbReference type="Proteomes" id="UP001213979"/>
    </source>
</evidence>
<evidence type="ECO:0000313" key="4">
    <source>
        <dbReference type="Proteomes" id="UP001339962"/>
    </source>
</evidence>
<proteinExistence type="predicted"/>
<reference evidence="1 3" key="1">
    <citation type="submission" date="2023-01" db="EMBL/GenBank/DDBJ databases">
        <title>Genome-based reclassification of Anoxybacillus geothermalis as a later heterotypic synonym of Anoxybacillus rupiensis.</title>
        <authorList>
            <person name="Inan Bektas K."/>
            <person name="Canakci S."/>
            <person name="Belduz A.A."/>
            <person name="Guler H.H."/>
        </authorList>
    </citation>
    <scope>NUCLEOTIDE SEQUENCE [LARGE SCALE GENOMIC DNA]</scope>
    <source>
        <strain evidence="1 3">DSM 17127</strain>
    </source>
</reference>
<organism evidence="2 4">
    <name type="scientific">Anoxybacteroides rupiense</name>
    <dbReference type="NCBI Taxonomy" id="311460"/>
    <lineage>
        <taxon>Bacteria</taxon>
        <taxon>Bacillati</taxon>
        <taxon>Bacillota</taxon>
        <taxon>Bacilli</taxon>
        <taxon>Bacillales</taxon>
        <taxon>Anoxybacillaceae</taxon>
        <taxon>Anoxybacteroides</taxon>
    </lineage>
</organism>
<accession>A0ABD5IUC4</accession>
<dbReference type="Proteomes" id="UP001213979">
    <property type="component" value="Unassembled WGS sequence"/>
</dbReference>
<dbReference type="EMBL" id="JARTLI010000012">
    <property type="protein sequence ID" value="MED5051912.1"/>
    <property type="molecule type" value="Genomic_DNA"/>
</dbReference>
<protein>
    <submittedName>
        <fullName evidence="2">Uncharacterized protein</fullName>
    </submittedName>
</protein>
<gene>
    <name evidence="2" type="ORF">P9850_08585</name>
    <name evidence="1" type="ORF">PNH38_11950</name>
</gene>
<reference evidence="2 4" key="2">
    <citation type="submission" date="2023-03" db="EMBL/GenBank/DDBJ databases">
        <title>Bacillus Genome Sequencing.</title>
        <authorList>
            <person name="Dunlap C."/>
        </authorList>
    </citation>
    <scope>NUCLEOTIDE SEQUENCE [LARGE SCALE GENOMIC DNA]</scope>
    <source>
        <strain evidence="2 4">NRS-38</strain>
    </source>
</reference>
<comment type="caution">
    <text evidence="2">The sequence shown here is derived from an EMBL/GenBank/DDBJ whole genome shotgun (WGS) entry which is preliminary data.</text>
</comment>
<evidence type="ECO:0000313" key="1">
    <source>
        <dbReference type="EMBL" id="MDE8564582.1"/>
    </source>
</evidence>
<dbReference type="EMBL" id="JAQOTG010000011">
    <property type="protein sequence ID" value="MDE8564582.1"/>
    <property type="molecule type" value="Genomic_DNA"/>
</dbReference>
<keyword evidence="3" id="KW-1185">Reference proteome</keyword>
<dbReference type="AlphaFoldDB" id="A0ABD5IUC4"/>
<dbReference type="RefSeq" id="WP_172798647.1">
    <property type="nucleotide sequence ID" value="NZ_JACIDF010000004.1"/>
</dbReference>
<dbReference type="Proteomes" id="UP001339962">
    <property type="component" value="Unassembled WGS sequence"/>
</dbReference>
<sequence>MKKKVTTTDEDIKISLKKKETEQPAYTTDEEIDIKWTYNDEHVTPHPKEYEEIDY</sequence>
<name>A0ABD5IUC4_9BACL</name>
<evidence type="ECO:0000313" key="2">
    <source>
        <dbReference type="EMBL" id="MED5051912.1"/>
    </source>
</evidence>